<organism evidence="2 3">
    <name type="scientific">Paenibacillus gansuensis</name>
    <dbReference type="NCBI Taxonomy" id="306542"/>
    <lineage>
        <taxon>Bacteria</taxon>
        <taxon>Bacillati</taxon>
        <taxon>Bacillota</taxon>
        <taxon>Bacilli</taxon>
        <taxon>Bacillales</taxon>
        <taxon>Paenibacillaceae</taxon>
        <taxon>Paenibacillus</taxon>
    </lineage>
</organism>
<feature type="compositionally biased region" description="Polar residues" evidence="1">
    <location>
        <begin position="1"/>
        <end position="15"/>
    </location>
</feature>
<name>A0ABW5PCV7_9BACL</name>
<feature type="compositionally biased region" description="Acidic residues" evidence="1">
    <location>
        <begin position="29"/>
        <end position="40"/>
    </location>
</feature>
<accession>A0ABW5PCV7</accession>
<gene>
    <name evidence="2" type="ORF">ACFSUF_09830</name>
</gene>
<sequence length="56" mass="6443">MSDTYNKRANFNISRGTGHRLPVSKNEDVEYSDEIADGDDREARERAAEADQRQEK</sequence>
<dbReference type="InterPro" id="IPR025435">
    <property type="entry name" value="YfhD-like"/>
</dbReference>
<evidence type="ECO:0000313" key="2">
    <source>
        <dbReference type="EMBL" id="MFD2612719.1"/>
    </source>
</evidence>
<dbReference type="Proteomes" id="UP001597541">
    <property type="component" value="Unassembled WGS sequence"/>
</dbReference>
<proteinExistence type="predicted"/>
<feature type="region of interest" description="Disordered" evidence="1">
    <location>
        <begin position="1"/>
        <end position="56"/>
    </location>
</feature>
<comment type="caution">
    <text evidence="2">The sequence shown here is derived from an EMBL/GenBank/DDBJ whole genome shotgun (WGS) entry which is preliminary data.</text>
</comment>
<dbReference type="Pfam" id="PF14151">
    <property type="entry name" value="YfhD"/>
    <property type="match status" value="1"/>
</dbReference>
<keyword evidence="3" id="KW-1185">Reference proteome</keyword>
<dbReference type="RefSeq" id="WP_377602481.1">
    <property type="nucleotide sequence ID" value="NZ_JBHUME010000007.1"/>
</dbReference>
<feature type="compositionally biased region" description="Basic and acidic residues" evidence="1">
    <location>
        <begin position="41"/>
        <end position="56"/>
    </location>
</feature>
<evidence type="ECO:0000313" key="3">
    <source>
        <dbReference type="Proteomes" id="UP001597541"/>
    </source>
</evidence>
<reference evidence="3" key="1">
    <citation type="journal article" date="2019" name="Int. J. Syst. Evol. Microbiol.">
        <title>The Global Catalogue of Microorganisms (GCM) 10K type strain sequencing project: providing services to taxonomists for standard genome sequencing and annotation.</title>
        <authorList>
            <consortium name="The Broad Institute Genomics Platform"/>
            <consortium name="The Broad Institute Genome Sequencing Center for Infectious Disease"/>
            <person name="Wu L."/>
            <person name="Ma J."/>
        </authorList>
    </citation>
    <scope>NUCLEOTIDE SEQUENCE [LARGE SCALE GENOMIC DNA]</scope>
    <source>
        <strain evidence="3">KCTC 3950</strain>
    </source>
</reference>
<dbReference type="EMBL" id="JBHUME010000007">
    <property type="protein sequence ID" value="MFD2612719.1"/>
    <property type="molecule type" value="Genomic_DNA"/>
</dbReference>
<evidence type="ECO:0000256" key="1">
    <source>
        <dbReference type="SAM" id="MobiDB-lite"/>
    </source>
</evidence>
<protein>
    <submittedName>
        <fullName evidence="2">YfhD family protein</fullName>
    </submittedName>
</protein>